<evidence type="ECO:0000256" key="3">
    <source>
        <dbReference type="ARBA" id="ARBA00023002"/>
    </source>
</evidence>
<evidence type="ECO:0000313" key="6">
    <source>
        <dbReference type="EMBL" id="KAA0024589.1"/>
    </source>
</evidence>
<dbReference type="EMBL" id="VLNY01000001">
    <property type="protein sequence ID" value="KAA0024589.1"/>
    <property type="molecule type" value="Genomic_DNA"/>
</dbReference>
<name>A0A5A7SGS9_9NOCA</name>
<dbReference type="GO" id="GO:0046306">
    <property type="term" value="P:alkanesulfonate catabolic process"/>
    <property type="evidence" value="ECO:0007669"/>
    <property type="project" value="TreeGrafter"/>
</dbReference>
<feature type="domain" description="Luciferase-like" evidence="5">
    <location>
        <begin position="14"/>
        <end position="237"/>
    </location>
</feature>
<evidence type="ECO:0000256" key="2">
    <source>
        <dbReference type="ARBA" id="ARBA00022643"/>
    </source>
</evidence>
<reference evidence="6 7" key="1">
    <citation type="submission" date="2019-07" db="EMBL/GenBank/DDBJ databases">
        <title>Rhodococcus cavernicolus sp. nov., isolated from a cave.</title>
        <authorList>
            <person name="Lee S.D."/>
        </authorList>
    </citation>
    <scope>NUCLEOTIDE SEQUENCE [LARGE SCALE GENOMIC DNA]</scope>
    <source>
        <strain evidence="6 7">C1-24</strain>
    </source>
</reference>
<dbReference type="PANTHER" id="PTHR42847">
    <property type="entry name" value="ALKANESULFONATE MONOOXYGENASE"/>
    <property type="match status" value="1"/>
</dbReference>
<sequence length="298" mass="31597">MELGFGLPVSGSWATPRNIRAIATRADELGYATLWTFQRLLVAEAVPLGPQYASVLDPIAALGFAAAVTDRIRLGTAVFNMPFSSPALLGKQLATVDVLSNGRLDAGLGLGWSEDEFVAVGSDYAQRGQRAEDFVACLKQVWGADPVEYDGPFYRVPKSSVLPKPVQSAPPILLGGAAPAALDRVGRIADGWISSSRTDLAAIGEAVTRIKSSARDAGRDPESLSYVCRGVVVVGERKGPLSGSFDEIRGDLHELAEQGLTETFLDLNFDPAIGNPNADPAESVRRANELLDEFASGL</sequence>
<organism evidence="6 7">
    <name type="scientific">Antrihabitans cavernicola</name>
    <dbReference type="NCBI Taxonomy" id="2495913"/>
    <lineage>
        <taxon>Bacteria</taxon>
        <taxon>Bacillati</taxon>
        <taxon>Actinomycetota</taxon>
        <taxon>Actinomycetes</taxon>
        <taxon>Mycobacteriales</taxon>
        <taxon>Nocardiaceae</taxon>
        <taxon>Antrihabitans</taxon>
    </lineage>
</organism>
<keyword evidence="4" id="KW-0503">Monooxygenase</keyword>
<dbReference type="PANTHER" id="PTHR42847:SF4">
    <property type="entry name" value="ALKANESULFONATE MONOOXYGENASE-RELATED"/>
    <property type="match status" value="1"/>
</dbReference>
<proteinExistence type="predicted"/>
<accession>A0A5A7SGS9</accession>
<dbReference type="AlphaFoldDB" id="A0A5A7SGS9"/>
<gene>
    <name evidence="6" type="ORF">FOY51_01140</name>
</gene>
<keyword evidence="3 6" id="KW-0560">Oxidoreductase</keyword>
<dbReference type="InterPro" id="IPR019921">
    <property type="entry name" value="Lucif-like_OxRdtase_Rv2161c"/>
</dbReference>
<dbReference type="NCBIfam" id="TIGR03619">
    <property type="entry name" value="F420_Rv2161c"/>
    <property type="match status" value="1"/>
</dbReference>
<dbReference type="InterPro" id="IPR011251">
    <property type="entry name" value="Luciferase-like_dom"/>
</dbReference>
<dbReference type="EC" id="1.-.-.-" evidence="6"/>
<comment type="caution">
    <text evidence="6">The sequence shown here is derived from an EMBL/GenBank/DDBJ whole genome shotgun (WGS) entry which is preliminary data.</text>
</comment>
<dbReference type="InterPro" id="IPR036661">
    <property type="entry name" value="Luciferase-like_sf"/>
</dbReference>
<dbReference type="SUPFAM" id="SSF51679">
    <property type="entry name" value="Bacterial luciferase-like"/>
    <property type="match status" value="1"/>
</dbReference>
<dbReference type="Pfam" id="PF00296">
    <property type="entry name" value="Bac_luciferase"/>
    <property type="match status" value="1"/>
</dbReference>
<dbReference type="InterPro" id="IPR050172">
    <property type="entry name" value="SsuD_RutA_monooxygenase"/>
</dbReference>
<dbReference type="GO" id="GO:0008726">
    <property type="term" value="F:alkanesulfonate monooxygenase activity"/>
    <property type="evidence" value="ECO:0007669"/>
    <property type="project" value="TreeGrafter"/>
</dbReference>
<evidence type="ECO:0000259" key="5">
    <source>
        <dbReference type="Pfam" id="PF00296"/>
    </source>
</evidence>
<keyword evidence="1" id="KW-0285">Flavoprotein</keyword>
<evidence type="ECO:0000313" key="7">
    <source>
        <dbReference type="Proteomes" id="UP000322244"/>
    </source>
</evidence>
<dbReference type="Gene3D" id="3.20.20.30">
    <property type="entry name" value="Luciferase-like domain"/>
    <property type="match status" value="1"/>
</dbReference>
<evidence type="ECO:0000256" key="1">
    <source>
        <dbReference type="ARBA" id="ARBA00022630"/>
    </source>
</evidence>
<evidence type="ECO:0000256" key="4">
    <source>
        <dbReference type="ARBA" id="ARBA00023033"/>
    </source>
</evidence>
<dbReference type="Proteomes" id="UP000322244">
    <property type="component" value="Unassembled WGS sequence"/>
</dbReference>
<keyword evidence="2" id="KW-0288">FMN</keyword>
<protein>
    <submittedName>
        <fullName evidence="6">TIGR03619 family F420-dependent LLM class oxidoreductase</fullName>
        <ecNumber evidence="6">1.-.-.-</ecNumber>
    </submittedName>
</protein>
<keyword evidence="7" id="KW-1185">Reference proteome</keyword>
<dbReference type="OrthoDB" id="3206024at2"/>
<dbReference type="RefSeq" id="WP_149428364.1">
    <property type="nucleotide sequence ID" value="NZ_VLNY01000001.1"/>
</dbReference>